<gene>
    <name evidence="1" type="ORF">DNTS_001349</name>
</gene>
<sequence>MYTPDLCGCMLPQSVLLLDFVTIISYKMIFEMHSGVRYSKYFAAALLELFSSISLTCHDESQNAIFTPSTAEIGCDWCKGLRFSTMSLTGEEE</sequence>
<dbReference type="Proteomes" id="UP000316079">
    <property type="component" value="Unassembled WGS sequence"/>
</dbReference>
<dbReference type="AlphaFoldDB" id="A0A553Q3W3"/>
<dbReference type="EMBL" id="SRMA01026399">
    <property type="protein sequence ID" value="TRY84622.1"/>
    <property type="molecule type" value="Genomic_DNA"/>
</dbReference>
<protein>
    <submittedName>
        <fullName evidence="1">Uncharacterized protein</fullName>
    </submittedName>
</protein>
<accession>A0A553Q3W3</accession>
<feature type="non-terminal residue" evidence="1">
    <location>
        <position position="93"/>
    </location>
</feature>
<evidence type="ECO:0000313" key="1">
    <source>
        <dbReference type="EMBL" id="TRY84622.1"/>
    </source>
</evidence>
<reference evidence="1 2" key="1">
    <citation type="journal article" date="2019" name="Sci. Data">
        <title>Hybrid genome assembly and annotation of Danionella translucida.</title>
        <authorList>
            <person name="Kadobianskyi M."/>
            <person name="Schulze L."/>
            <person name="Schuelke M."/>
            <person name="Judkewitz B."/>
        </authorList>
    </citation>
    <scope>NUCLEOTIDE SEQUENCE [LARGE SCALE GENOMIC DNA]</scope>
    <source>
        <strain evidence="1 2">Bolton</strain>
    </source>
</reference>
<keyword evidence="2" id="KW-1185">Reference proteome</keyword>
<organism evidence="1 2">
    <name type="scientific">Danionella cerebrum</name>
    <dbReference type="NCBI Taxonomy" id="2873325"/>
    <lineage>
        <taxon>Eukaryota</taxon>
        <taxon>Metazoa</taxon>
        <taxon>Chordata</taxon>
        <taxon>Craniata</taxon>
        <taxon>Vertebrata</taxon>
        <taxon>Euteleostomi</taxon>
        <taxon>Actinopterygii</taxon>
        <taxon>Neopterygii</taxon>
        <taxon>Teleostei</taxon>
        <taxon>Ostariophysi</taxon>
        <taxon>Cypriniformes</taxon>
        <taxon>Danionidae</taxon>
        <taxon>Danioninae</taxon>
        <taxon>Danionella</taxon>
    </lineage>
</organism>
<comment type="caution">
    <text evidence="1">The sequence shown here is derived from an EMBL/GenBank/DDBJ whole genome shotgun (WGS) entry which is preliminary data.</text>
</comment>
<evidence type="ECO:0000313" key="2">
    <source>
        <dbReference type="Proteomes" id="UP000316079"/>
    </source>
</evidence>
<proteinExistence type="predicted"/>
<dbReference type="OrthoDB" id="2020758at2759"/>
<name>A0A553Q3W3_9TELE</name>